<feature type="domain" description="RNA polymerase sigma-70 region 2" evidence="6">
    <location>
        <begin position="33"/>
        <end position="98"/>
    </location>
</feature>
<dbReference type="EMBL" id="QFYP01000001">
    <property type="protein sequence ID" value="RAK58883.1"/>
    <property type="molecule type" value="Genomic_DNA"/>
</dbReference>
<evidence type="ECO:0000259" key="6">
    <source>
        <dbReference type="Pfam" id="PF04542"/>
    </source>
</evidence>
<evidence type="ECO:0000313" key="9">
    <source>
        <dbReference type="Proteomes" id="UP000249842"/>
    </source>
</evidence>
<dbReference type="GO" id="GO:0003677">
    <property type="term" value="F:DNA binding"/>
    <property type="evidence" value="ECO:0007669"/>
    <property type="project" value="InterPro"/>
</dbReference>
<feature type="region of interest" description="Disordered" evidence="5">
    <location>
        <begin position="1"/>
        <end position="28"/>
    </location>
</feature>
<dbReference type="Gene3D" id="1.10.1740.10">
    <property type="match status" value="1"/>
</dbReference>
<dbReference type="Pfam" id="PF04542">
    <property type="entry name" value="Sigma70_r2"/>
    <property type="match status" value="1"/>
</dbReference>
<protein>
    <submittedName>
        <fullName evidence="8">RNA polymerase subunit sigma</fullName>
    </submittedName>
</protein>
<dbReference type="InterPro" id="IPR013249">
    <property type="entry name" value="RNA_pol_sigma70_r4_t2"/>
</dbReference>
<dbReference type="InterPro" id="IPR014284">
    <property type="entry name" value="RNA_pol_sigma-70_dom"/>
</dbReference>
<evidence type="ECO:0000256" key="2">
    <source>
        <dbReference type="ARBA" id="ARBA00023015"/>
    </source>
</evidence>
<feature type="compositionally biased region" description="Basic and acidic residues" evidence="5">
    <location>
        <begin position="1"/>
        <end position="14"/>
    </location>
</feature>
<feature type="domain" description="RNA polymerase sigma factor 70 region 4 type 2" evidence="7">
    <location>
        <begin position="129"/>
        <end position="179"/>
    </location>
</feature>
<keyword evidence="2" id="KW-0805">Transcription regulation</keyword>
<evidence type="ECO:0000256" key="3">
    <source>
        <dbReference type="ARBA" id="ARBA00023082"/>
    </source>
</evidence>
<evidence type="ECO:0000259" key="7">
    <source>
        <dbReference type="Pfam" id="PF08281"/>
    </source>
</evidence>
<evidence type="ECO:0000256" key="1">
    <source>
        <dbReference type="ARBA" id="ARBA00010641"/>
    </source>
</evidence>
<organism evidence="8 9">
    <name type="scientific">Phenylobacterium hankyongense</name>
    <dbReference type="NCBI Taxonomy" id="1813876"/>
    <lineage>
        <taxon>Bacteria</taxon>
        <taxon>Pseudomonadati</taxon>
        <taxon>Pseudomonadota</taxon>
        <taxon>Alphaproteobacteria</taxon>
        <taxon>Caulobacterales</taxon>
        <taxon>Caulobacteraceae</taxon>
        <taxon>Phenylobacterium</taxon>
    </lineage>
</organism>
<gene>
    <name evidence="8" type="ORF">DJ021_03230</name>
</gene>
<dbReference type="PANTHER" id="PTHR43133">
    <property type="entry name" value="RNA POLYMERASE ECF-TYPE SIGMA FACTO"/>
    <property type="match status" value="1"/>
</dbReference>
<dbReference type="Proteomes" id="UP000249842">
    <property type="component" value="Unassembled WGS sequence"/>
</dbReference>
<comment type="similarity">
    <text evidence="1">Belongs to the sigma-70 factor family. ECF subfamily.</text>
</comment>
<name>A0A328AV40_9CAUL</name>
<dbReference type="InterPro" id="IPR013324">
    <property type="entry name" value="RNA_pol_sigma_r3/r4-like"/>
</dbReference>
<dbReference type="InterPro" id="IPR036388">
    <property type="entry name" value="WH-like_DNA-bd_sf"/>
</dbReference>
<accession>A0A328AV40</accession>
<keyword evidence="4" id="KW-0804">Transcription</keyword>
<dbReference type="SUPFAM" id="SSF88946">
    <property type="entry name" value="Sigma2 domain of RNA polymerase sigma factors"/>
    <property type="match status" value="1"/>
</dbReference>
<keyword evidence="3" id="KW-0731">Sigma factor</keyword>
<evidence type="ECO:0000256" key="4">
    <source>
        <dbReference type="ARBA" id="ARBA00023163"/>
    </source>
</evidence>
<dbReference type="InterPro" id="IPR013325">
    <property type="entry name" value="RNA_pol_sigma_r2"/>
</dbReference>
<evidence type="ECO:0000313" key="8">
    <source>
        <dbReference type="EMBL" id="RAK58883.1"/>
    </source>
</evidence>
<evidence type="ECO:0000256" key="5">
    <source>
        <dbReference type="SAM" id="MobiDB-lite"/>
    </source>
</evidence>
<keyword evidence="9" id="KW-1185">Reference proteome</keyword>
<sequence>MSNRAEPKIGKLEAEADSPSGGDRPAPGLVERLFREHNETLLRFLRARLRSDADAREAAQEAYVRLLQLDRSDQPSFLRAYLFRIASNVATDMLRRKGLQARFPAGEEQPPSGAGAQEAALAARQQLHLVQAALNELPPRCRQAFLLRRQEDLATAQIGERLGVSDRMVRLYLARAIEHVQQALDREDRRA</sequence>
<dbReference type="Gene3D" id="1.10.10.10">
    <property type="entry name" value="Winged helix-like DNA-binding domain superfamily/Winged helix DNA-binding domain"/>
    <property type="match status" value="1"/>
</dbReference>
<reference evidence="9" key="1">
    <citation type="submission" date="2018-05" db="EMBL/GenBank/DDBJ databases">
        <authorList>
            <person name="Li X."/>
        </authorList>
    </citation>
    <scope>NUCLEOTIDE SEQUENCE [LARGE SCALE GENOMIC DNA]</scope>
    <source>
        <strain evidence="9">HKS-05</strain>
    </source>
</reference>
<dbReference type="InterPro" id="IPR039425">
    <property type="entry name" value="RNA_pol_sigma-70-like"/>
</dbReference>
<dbReference type="NCBIfam" id="TIGR02937">
    <property type="entry name" value="sigma70-ECF"/>
    <property type="match status" value="1"/>
</dbReference>
<dbReference type="RefSeq" id="WP_111456176.1">
    <property type="nucleotide sequence ID" value="NZ_QFYP01000001.1"/>
</dbReference>
<dbReference type="InterPro" id="IPR007627">
    <property type="entry name" value="RNA_pol_sigma70_r2"/>
</dbReference>
<dbReference type="Pfam" id="PF08281">
    <property type="entry name" value="Sigma70_r4_2"/>
    <property type="match status" value="1"/>
</dbReference>
<dbReference type="AlphaFoldDB" id="A0A328AV40"/>
<proteinExistence type="inferred from homology"/>
<dbReference type="PANTHER" id="PTHR43133:SF63">
    <property type="entry name" value="RNA POLYMERASE SIGMA FACTOR FECI-RELATED"/>
    <property type="match status" value="1"/>
</dbReference>
<dbReference type="SUPFAM" id="SSF88659">
    <property type="entry name" value="Sigma3 and sigma4 domains of RNA polymerase sigma factors"/>
    <property type="match status" value="1"/>
</dbReference>
<comment type="caution">
    <text evidence="8">The sequence shown here is derived from an EMBL/GenBank/DDBJ whole genome shotgun (WGS) entry which is preliminary data.</text>
</comment>
<dbReference type="OrthoDB" id="7268940at2"/>
<dbReference type="GO" id="GO:0006352">
    <property type="term" value="P:DNA-templated transcription initiation"/>
    <property type="evidence" value="ECO:0007669"/>
    <property type="project" value="InterPro"/>
</dbReference>
<dbReference type="GO" id="GO:0016987">
    <property type="term" value="F:sigma factor activity"/>
    <property type="evidence" value="ECO:0007669"/>
    <property type="project" value="UniProtKB-KW"/>
</dbReference>